<feature type="non-terminal residue" evidence="1">
    <location>
        <position position="46"/>
    </location>
</feature>
<evidence type="ECO:0000313" key="2">
    <source>
        <dbReference type="Proteomes" id="UP000708208"/>
    </source>
</evidence>
<gene>
    <name evidence="1" type="ORF">AFUS01_LOCUS36552</name>
</gene>
<proteinExistence type="predicted"/>
<keyword evidence="2" id="KW-1185">Reference proteome</keyword>
<protein>
    <submittedName>
        <fullName evidence="1">Uncharacterized protein</fullName>
    </submittedName>
</protein>
<dbReference type="Proteomes" id="UP000708208">
    <property type="component" value="Unassembled WGS sequence"/>
</dbReference>
<comment type="caution">
    <text evidence="1">The sequence shown here is derived from an EMBL/GenBank/DDBJ whole genome shotgun (WGS) entry which is preliminary data.</text>
</comment>
<name>A0A8J2L059_9HEXA</name>
<organism evidence="1 2">
    <name type="scientific">Allacma fusca</name>
    <dbReference type="NCBI Taxonomy" id="39272"/>
    <lineage>
        <taxon>Eukaryota</taxon>
        <taxon>Metazoa</taxon>
        <taxon>Ecdysozoa</taxon>
        <taxon>Arthropoda</taxon>
        <taxon>Hexapoda</taxon>
        <taxon>Collembola</taxon>
        <taxon>Symphypleona</taxon>
        <taxon>Sminthuridae</taxon>
        <taxon>Allacma</taxon>
    </lineage>
</organism>
<accession>A0A8J2L059</accession>
<reference evidence="1" key="1">
    <citation type="submission" date="2021-06" db="EMBL/GenBank/DDBJ databases">
        <authorList>
            <person name="Hodson N. C."/>
            <person name="Mongue J. A."/>
            <person name="Jaron S. K."/>
        </authorList>
    </citation>
    <scope>NUCLEOTIDE SEQUENCE</scope>
</reference>
<sequence>LQQHSHSCKEQALDQNCEACNYFTTSSINDTGNNDDWKHQKGKNKQ</sequence>
<evidence type="ECO:0000313" key="1">
    <source>
        <dbReference type="EMBL" id="CAG7826502.1"/>
    </source>
</evidence>
<dbReference type="EMBL" id="CAJVCH010539958">
    <property type="protein sequence ID" value="CAG7826502.1"/>
    <property type="molecule type" value="Genomic_DNA"/>
</dbReference>
<dbReference type="AlphaFoldDB" id="A0A8J2L059"/>